<feature type="region of interest" description="Disordered" evidence="1">
    <location>
        <begin position="1"/>
        <end position="22"/>
    </location>
</feature>
<dbReference type="Proteomes" id="UP001176941">
    <property type="component" value="Chromosome 3"/>
</dbReference>
<proteinExistence type="predicted"/>
<keyword evidence="3" id="KW-1185">Reference proteome</keyword>
<name>A0ABN8ZCK2_RANTA</name>
<feature type="compositionally biased region" description="Basic and acidic residues" evidence="1">
    <location>
        <begin position="47"/>
        <end position="65"/>
    </location>
</feature>
<sequence>MKNTAPEQIAFPDPPPQRSQSQAPQLVFVTSCCLAIFASWGRQQRRSQREDWRGQTEGKAWEEQAARQQRTRASQSLAPLGLCVTSCQGGVLHGGRRWPPKAEGKSPATIGDGCPALTLPPAPRSPHRSPTGSSDTARLPLSWVADPRFPDCGTVAGKGRKERGAAWGGTGRCLGIEGHASAPLSRVGQWPASRRCVTGCWENYETYYGFTKGSALPARAGIPVRGRDQ</sequence>
<evidence type="ECO:0000313" key="2">
    <source>
        <dbReference type="EMBL" id="CAI9170343.1"/>
    </source>
</evidence>
<accession>A0ABN8ZCK2</accession>
<protein>
    <submittedName>
        <fullName evidence="2">Uncharacterized protein</fullName>
    </submittedName>
</protein>
<dbReference type="PROSITE" id="PS51257">
    <property type="entry name" value="PROKAR_LIPOPROTEIN"/>
    <property type="match status" value="1"/>
</dbReference>
<evidence type="ECO:0000256" key="1">
    <source>
        <dbReference type="SAM" id="MobiDB-lite"/>
    </source>
</evidence>
<dbReference type="EMBL" id="OX459939">
    <property type="protein sequence ID" value="CAI9170343.1"/>
    <property type="molecule type" value="Genomic_DNA"/>
</dbReference>
<gene>
    <name evidence="2" type="ORF">MRATA1EN1_LOCUS19305</name>
</gene>
<feature type="region of interest" description="Disordered" evidence="1">
    <location>
        <begin position="44"/>
        <end position="72"/>
    </location>
</feature>
<feature type="region of interest" description="Disordered" evidence="1">
    <location>
        <begin position="95"/>
        <end position="138"/>
    </location>
</feature>
<reference evidence="2" key="1">
    <citation type="submission" date="2023-04" db="EMBL/GenBank/DDBJ databases">
        <authorList>
            <consortium name="ELIXIR-Norway"/>
        </authorList>
    </citation>
    <scope>NUCLEOTIDE SEQUENCE [LARGE SCALE GENOMIC DNA]</scope>
</reference>
<evidence type="ECO:0000313" key="3">
    <source>
        <dbReference type="Proteomes" id="UP001176941"/>
    </source>
</evidence>
<organism evidence="2 3">
    <name type="scientific">Rangifer tarandus platyrhynchus</name>
    <name type="common">Svalbard reindeer</name>
    <dbReference type="NCBI Taxonomy" id="3082113"/>
    <lineage>
        <taxon>Eukaryota</taxon>
        <taxon>Metazoa</taxon>
        <taxon>Chordata</taxon>
        <taxon>Craniata</taxon>
        <taxon>Vertebrata</taxon>
        <taxon>Euteleostomi</taxon>
        <taxon>Mammalia</taxon>
        <taxon>Eutheria</taxon>
        <taxon>Laurasiatheria</taxon>
        <taxon>Artiodactyla</taxon>
        <taxon>Ruminantia</taxon>
        <taxon>Pecora</taxon>
        <taxon>Cervidae</taxon>
        <taxon>Odocoileinae</taxon>
        <taxon>Rangifer</taxon>
    </lineage>
</organism>